<dbReference type="OrthoDB" id="3215534at2759"/>
<reference evidence="2 3" key="1">
    <citation type="submission" date="2018-11" db="EMBL/GenBank/DDBJ databases">
        <title>Genome assembly of Steccherinum ochraceum LE-BIN_3174, the white-rot fungus of the Steccherinaceae family (The Residual Polyporoid clade, Polyporales, Basidiomycota).</title>
        <authorList>
            <person name="Fedorova T.V."/>
            <person name="Glazunova O.A."/>
            <person name="Landesman E.O."/>
            <person name="Moiseenko K.V."/>
            <person name="Psurtseva N.V."/>
            <person name="Savinova O.S."/>
            <person name="Shakhova N.V."/>
            <person name="Tyazhelova T.V."/>
            <person name="Vasina D.V."/>
        </authorList>
    </citation>
    <scope>NUCLEOTIDE SEQUENCE [LARGE SCALE GENOMIC DNA]</scope>
    <source>
        <strain evidence="2 3">LE-BIN_3174</strain>
    </source>
</reference>
<feature type="region of interest" description="Disordered" evidence="1">
    <location>
        <begin position="379"/>
        <end position="662"/>
    </location>
</feature>
<evidence type="ECO:0000313" key="3">
    <source>
        <dbReference type="Proteomes" id="UP000292702"/>
    </source>
</evidence>
<feature type="compositionally biased region" description="Polar residues" evidence="1">
    <location>
        <begin position="107"/>
        <end position="123"/>
    </location>
</feature>
<evidence type="ECO:0000256" key="1">
    <source>
        <dbReference type="SAM" id="MobiDB-lite"/>
    </source>
</evidence>
<sequence length="1213" mass="131873">MNELTYPKLPRTPPSSTRVLISPQIFTAIRPALNSSSHPSLLGPHTVTSERETSFPGDVQAYPPRASRYPQSGEFVHVQPQEKRPKERERERERGKEKATHRAEQPEASTFDMQQSHSGTTLYSAPTPSSSTGSPSTAAFRVHHYIHDSSPPSSEVGAPTTPRLPNPSNAPSSQSSKQYSGNHYSRFEMPGSNGRHESRPPPGAEAQSSQDSAESPGPSVSEVAAGQAQSEDRSRKPQARHEPLPPPPSQPPETLSQAPSVDSMPQTSPPRKKKSSRSQVLRVLTLLIEDTRTDPPDNLLTEVKVPLRDASEGYWADAKDVCDELQIGPSRIDGPAKVYCMRGKYKQYFLRVTAEGGNDCTPANLRITPDRTLDVFVEHGPANTADPAPSPPPSDIIAPQPTTPITVDTFSPSTFELDDPTRPKSAVPRKRQHSFSERPENSETPAPDALTSTSDPSVSGTSQPSPKTDFSSNTQVTKSSTGLSTSDTRVQATPITQVSKAQAQSQPQFQPHSQSKSQPRPASPPKAHSPPPPFDSSPAFHDSPPSPPSPPARSPPQAIPASGPSSSMTAIPSSAPKPSAPPAIQPLRPASFPSSATTYAPTSRTEPPPPTRRPSPPDPSSSLPGPSAPKKPRLSYPPHSPTMVSPTSIAGPMSIPPPAPSVTHPIATSSGLWGSFGAAPAYPPSSSFGASATVPSSGGFRPPMGFGAASFTNSGSGSMSGAFAKPTGYGGGFQVAAGRPGATSLSGTTQSQPSSHASTPPPPTSPEMDAAVSQYLRTLFIKEHGWTEFVASRSRVIKIVELIALQYTYVQSKLDQWVGKRVAVAGGEAVVTKMHVLNAFNMKQVWGEECSEILHLTSLYGPRGKRTEDPQVVRMMHEAPPVTTGMHAKRFLVLLKEDFFPLRKSTPQKRVRLMAITEYKFLSAEQRAHFLERGWVRIPQGVPKDHINKFTEDVWVRLGYNPEDKSTWEKEKIHMPRHREIPTAEFMPKAWGAMCELLGKEDRIDKTLFESCGDSLIVNLGSEEWVDKRIHPKDLGNWHIDGDWFTHYLDSGEQGLVVIVLYNDIISKAGPTFVSPDGIPKVCKWLYEHPEGADSLERDPDGSQTFDELTGSAGDVILCHPFMPHSASKNHLRIPRFITNPPVTLKEPLNFNRADPADYSLVEQKILNSLGVTSLPDWHITTQRKRFTPRTRAGKDALIMQEVERLKVHSLKT</sequence>
<feature type="compositionally biased region" description="Pro residues" evidence="1">
    <location>
        <begin position="521"/>
        <end position="535"/>
    </location>
</feature>
<feature type="compositionally biased region" description="Pro residues" evidence="1">
    <location>
        <begin position="544"/>
        <end position="558"/>
    </location>
</feature>
<keyword evidence="3" id="KW-1185">Reference proteome</keyword>
<dbReference type="AlphaFoldDB" id="A0A4V2MVP5"/>
<dbReference type="STRING" id="92696.A0A4V2MVP5"/>
<dbReference type="Proteomes" id="UP000292702">
    <property type="component" value="Unassembled WGS sequence"/>
</dbReference>
<dbReference type="EMBL" id="RWJN01000344">
    <property type="protein sequence ID" value="TCD62807.1"/>
    <property type="molecule type" value="Genomic_DNA"/>
</dbReference>
<feature type="compositionally biased region" description="Pro residues" evidence="1">
    <location>
        <begin position="606"/>
        <end position="619"/>
    </location>
</feature>
<organism evidence="2 3">
    <name type="scientific">Steccherinum ochraceum</name>
    <dbReference type="NCBI Taxonomy" id="92696"/>
    <lineage>
        <taxon>Eukaryota</taxon>
        <taxon>Fungi</taxon>
        <taxon>Dikarya</taxon>
        <taxon>Basidiomycota</taxon>
        <taxon>Agaricomycotina</taxon>
        <taxon>Agaricomycetes</taxon>
        <taxon>Polyporales</taxon>
        <taxon>Steccherinaceae</taxon>
        <taxon>Steccherinum</taxon>
    </lineage>
</organism>
<feature type="compositionally biased region" description="Basic and acidic residues" evidence="1">
    <location>
        <begin position="230"/>
        <end position="243"/>
    </location>
</feature>
<protein>
    <submittedName>
        <fullName evidence="2">Uncharacterized protein</fullName>
    </submittedName>
</protein>
<name>A0A4V2MVP5_9APHY</name>
<feature type="non-terminal residue" evidence="2">
    <location>
        <position position="1213"/>
    </location>
</feature>
<feature type="compositionally biased region" description="Polar residues" evidence="1">
    <location>
        <begin position="450"/>
        <end position="498"/>
    </location>
</feature>
<feature type="compositionally biased region" description="Low complexity" evidence="1">
    <location>
        <begin position="124"/>
        <end position="139"/>
    </location>
</feature>
<feature type="compositionally biased region" description="Polar residues" evidence="1">
    <location>
        <begin position="403"/>
        <end position="414"/>
    </location>
</feature>
<feature type="compositionally biased region" description="Low complexity" evidence="1">
    <location>
        <begin position="166"/>
        <end position="182"/>
    </location>
</feature>
<feature type="compositionally biased region" description="Basic and acidic residues" evidence="1">
    <location>
        <begin position="80"/>
        <end position="105"/>
    </location>
</feature>
<comment type="caution">
    <text evidence="2">The sequence shown here is derived from an EMBL/GenBank/DDBJ whole genome shotgun (WGS) entry which is preliminary data.</text>
</comment>
<feature type="region of interest" description="Disordered" evidence="1">
    <location>
        <begin position="735"/>
        <end position="768"/>
    </location>
</feature>
<feature type="compositionally biased region" description="Low complexity" evidence="1">
    <location>
        <begin position="499"/>
        <end position="520"/>
    </location>
</feature>
<accession>A0A4V2MVP5</accession>
<dbReference type="Gene3D" id="2.60.120.620">
    <property type="entry name" value="q2cbj1_9rhob like domain"/>
    <property type="match status" value="1"/>
</dbReference>
<dbReference type="SUPFAM" id="SSF51197">
    <property type="entry name" value="Clavaminate synthase-like"/>
    <property type="match status" value="1"/>
</dbReference>
<feature type="region of interest" description="Disordered" evidence="1">
    <location>
        <begin position="34"/>
        <end position="279"/>
    </location>
</feature>
<evidence type="ECO:0000313" key="2">
    <source>
        <dbReference type="EMBL" id="TCD62807.1"/>
    </source>
</evidence>
<gene>
    <name evidence="2" type="ORF">EIP91_006400</name>
</gene>
<feature type="compositionally biased region" description="Low complexity" evidence="1">
    <location>
        <begin position="748"/>
        <end position="758"/>
    </location>
</feature>
<feature type="compositionally biased region" description="Low complexity" evidence="1">
    <location>
        <begin position="204"/>
        <end position="215"/>
    </location>
</feature>
<proteinExistence type="predicted"/>